<dbReference type="eggNOG" id="ENOG5033KWF">
    <property type="taxonomic scope" value="Bacteria"/>
</dbReference>
<dbReference type="PROSITE" id="PS51724">
    <property type="entry name" value="SPOR"/>
    <property type="match status" value="1"/>
</dbReference>
<dbReference type="RefSeq" id="WP_023627136.1">
    <property type="nucleotide sequence ID" value="NZ_BAUW01000004.1"/>
</dbReference>
<dbReference type="SUPFAM" id="SSF110997">
    <property type="entry name" value="Sporulation related repeat"/>
    <property type="match status" value="1"/>
</dbReference>
<keyword evidence="2" id="KW-0812">Transmembrane</keyword>
<organism evidence="4 5">
    <name type="scientific">Mesobacillus boroniphilus JCM 21738</name>
    <dbReference type="NCBI Taxonomy" id="1294265"/>
    <lineage>
        <taxon>Bacteria</taxon>
        <taxon>Bacillati</taxon>
        <taxon>Bacillota</taxon>
        <taxon>Bacilli</taxon>
        <taxon>Bacillales</taxon>
        <taxon>Bacillaceae</taxon>
        <taxon>Mesobacillus</taxon>
    </lineage>
</organism>
<dbReference type="InterPro" id="IPR007730">
    <property type="entry name" value="SPOR-like_dom"/>
</dbReference>
<protein>
    <recommendedName>
        <fullName evidence="3">SPOR domain-containing protein</fullName>
    </recommendedName>
</protein>
<feature type="compositionally biased region" description="Basic and acidic residues" evidence="1">
    <location>
        <begin position="55"/>
        <end position="64"/>
    </location>
</feature>
<evidence type="ECO:0000256" key="1">
    <source>
        <dbReference type="SAM" id="MobiDB-lite"/>
    </source>
</evidence>
<dbReference type="Pfam" id="PF05036">
    <property type="entry name" value="SPOR"/>
    <property type="match status" value="1"/>
</dbReference>
<feature type="compositionally biased region" description="Basic and acidic residues" evidence="1">
    <location>
        <begin position="35"/>
        <end position="47"/>
    </location>
</feature>
<dbReference type="Gene3D" id="3.30.70.1070">
    <property type="entry name" value="Sporulation related repeat"/>
    <property type="match status" value="1"/>
</dbReference>
<proteinExistence type="predicted"/>
<dbReference type="InterPro" id="IPR036680">
    <property type="entry name" value="SPOR-like_sf"/>
</dbReference>
<name>W4RK79_9BACI</name>
<keyword evidence="2" id="KW-0472">Membrane</keyword>
<dbReference type="GO" id="GO:0042834">
    <property type="term" value="F:peptidoglycan binding"/>
    <property type="evidence" value="ECO:0007669"/>
    <property type="project" value="InterPro"/>
</dbReference>
<feature type="compositionally biased region" description="Basic and acidic residues" evidence="1">
    <location>
        <begin position="13"/>
        <end position="25"/>
    </location>
</feature>
<sequence>MDKHGKTITIKINGKDRPVQADKKIKGNGTIQKPNQEEKPKYDKEKSSSYQINEIRGDRSKEYPLDNDAALKETAAAQEKAEESFDWILPDPVEEEIIKEYKIAPKQEKKQKKKSLGISVWNTKSKKNNRLYTTIIMNVLFAVLLGTAFGVTFLKFLPSEPDTAAPAITTPKAWQAEESPAGGKESLELKSIPVFIIQNGIFTTEAAAKERVNLLAGQGVTAELFPVNGQFAVYLGTAGSIESAKQQAEAFKAKGVEEVYAKSFEIPGGTAAGLTAAESEFLQQTPEIYPILMSGTAAAPDEVKKAEDFQSMISKIEDKSIKNPTVLKAKASMERAGAAFISYQKGKDANQLAEMEKSLLAFLSAYQSIGK</sequence>
<accession>W4RK79</accession>
<dbReference type="AlphaFoldDB" id="W4RK79"/>
<comment type="caution">
    <text evidence="4">The sequence shown here is derived from an EMBL/GenBank/DDBJ whole genome shotgun (WGS) entry which is preliminary data.</text>
</comment>
<feature type="region of interest" description="Disordered" evidence="1">
    <location>
        <begin position="1"/>
        <end position="68"/>
    </location>
</feature>
<keyword evidence="2" id="KW-1133">Transmembrane helix</keyword>
<evidence type="ECO:0000256" key="2">
    <source>
        <dbReference type="SAM" id="Phobius"/>
    </source>
</evidence>
<keyword evidence="5" id="KW-1185">Reference proteome</keyword>
<evidence type="ECO:0000313" key="5">
    <source>
        <dbReference type="Proteomes" id="UP000018949"/>
    </source>
</evidence>
<feature type="domain" description="SPOR" evidence="3">
    <location>
        <begin position="189"/>
        <end position="264"/>
    </location>
</feature>
<feature type="transmembrane region" description="Helical" evidence="2">
    <location>
        <begin position="131"/>
        <end position="154"/>
    </location>
</feature>
<evidence type="ECO:0000313" key="4">
    <source>
        <dbReference type="EMBL" id="GAE43959.1"/>
    </source>
</evidence>
<dbReference type="EMBL" id="BAUW01000004">
    <property type="protein sequence ID" value="GAE43959.1"/>
    <property type="molecule type" value="Genomic_DNA"/>
</dbReference>
<dbReference type="Proteomes" id="UP000018949">
    <property type="component" value="Unassembled WGS sequence"/>
</dbReference>
<gene>
    <name evidence="4" type="ORF">JCM21738_631</name>
</gene>
<evidence type="ECO:0000259" key="3">
    <source>
        <dbReference type="PROSITE" id="PS51724"/>
    </source>
</evidence>
<reference evidence="4 5" key="1">
    <citation type="submission" date="2013-12" db="EMBL/GenBank/DDBJ databases">
        <title>NBRP : Genome information of microbial organism related human and environment.</title>
        <authorList>
            <person name="Hattori M."/>
            <person name="Oshima K."/>
            <person name="Inaba H."/>
            <person name="Suda W."/>
            <person name="Sakamoto M."/>
            <person name="Iino T."/>
            <person name="Kitahara M."/>
            <person name="Oshida Y."/>
            <person name="Iida T."/>
            <person name="Kudo T."/>
            <person name="Itoh T."/>
            <person name="Ahmed I."/>
            <person name="Ohkuma M."/>
        </authorList>
    </citation>
    <scope>NUCLEOTIDE SEQUENCE [LARGE SCALE GENOMIC DNA]</scope>
    <source>
        <strain evidence="4 5">JCM 21738</strain>
    </source>
</reference>